<evidence type="ECO:0000313" key="3">
    <source>
        <dbReference type="Proteomes" id="UP000245870"/>
    </source>
</evidence>
<protein>
    <submittedName>
        <fullName evidence="2">Leucine rich repeat (LRR) protein</fullName>
    </submittedName>
</protein>
<dbReference type="OrthoDB" id="1071627at2"/>
<comment type="caution">
    <text evidence="2">The sequence shown here is derived from an EMBL/GenBank/DDBJ whole genome shotgun (WGS) entry which is preliminary data.</text>
</comment>
<dbReference type="SUPFAM" id="SSF52058">
    <property type="entry name" value="L domain-like"/>
    <property type="match status" value="1"/>
</dbReference>
<evidence type="ECO:0000256" key="1">
    <source>
        <dbReference type="SAM" id="MobiDB-lite"/>
    </source>
</evidence>
<dbReference type="Gene3D" id="3.80.10.10">
    <property type="entry name" value="Ribonuclease Inhibitor"/>
    <property type="match status" value="1"/>
</dbReference>
<dbReference type="InterPro" id="IPR032675">
    <property type="entry name" value="LRR_dom_sf"/>
</dbReference>
<proteinExistence type="predicted"/>
<name>A0A2U0U6Z7_9BACT</name>
<dbReference type="Pfam" id="PF13306">
    <property type="entry name" value="LRR_5"/>
    <property type="match status" value="1"/>
</dbReference>
<gene>
    <name evidence="2" type="ORF">C7379_1126</name>
</gene>
<evidence type="ECO:0000313" key="2">
    <source>
        <dbReference type="EMBL" id="PVX53425.1"/>
    </source>
</evidence>
<dbReference type="InterPro" id="IPR026906">
    <property type="entry name" value="LRR_5"/>
</dbReference>
<organism evidence="2 3">
    <name type="scientific">Hallella colorans</name>
    <dbReference type="NCBI Taxonomy" id="1703337"/>
    <lineage>
        <taxon>Bacteria</taxon>
        <taxon>Pseudomonadati</taxon>
        <taxon>Bacteroidota</taxon>
        <taxon>Bacteroidia</taxon>
        <taxon>Bacteroidales</taxon>
        <taxon>Prevotellaceae</taxon>
        <taxon>Hallella</taxon>
    </lineage>
</organism>
<accession>A0A2U0U6Z7</accession>
<reference evidence="2 3" key="1">
    <citation type="submission" date="2018-05" db="EMBL/GenBank/DDBJ databases">
        <title>Genomic Encyclopedia of Type Strains, Phase IV (KMG-IV): sequencing the most valuable type-strain genomes for metagenomic binning, comparative biology and taxonomic classification.</title>
        <authorList>
            <person name="Goeker M."/>
        </authorList>
    </citation>
    <scope>NUCLEOTIDE SEQUENCE [LARGE SCALE GENOMIC DNA]</scope>
    <source>
        <strain evidence="2 3">DSM 100333</strain>
    </source>
</reference>
<keyword evidence="3" id="KW-1185">Reference proteome</keyword>
<sequence>MNKKEILEKIEKLAKKGSKFESLMLTRALQRLDTEDFVNDDMFFYTADKKRLIYVLGDETEVDIPEGVEIIGELAVANKKNLRQVRLPNTLQKIERDAFSDCDRLKSIDFPESLEEIDAYAFGDCDGLKRVYFAKVPKHLSHKAFAECEQLHEISVPSNDVKSIRKSLHMLDGDTDFIVVGRESTSQGEKKKNNKDAKKAKETKENKDKTVENVNIKKEKTKKKDKDKNKGKDAKMNKETKPTCKTDNEKCCDKNLEKDRMQQNDKQNKDLNMHCENEKKEKLPEEVLAKAMTTEADREPKQVPESPNMKSAEEAPAPKNFEEATKTETEKNSNDLQ</sequence>
<feature type="compositionally biased region" description="Basic and acidic residues" evidence="1">
    <location>
        <begin position="320"/>
        <end position="337"/>
    </location>
</feature>
<dbReference type="RefSeq" id="WP_116616663.1">
    <property type="nucleotide sequence ID" value="NZ_QENY01000012.1"/>
</dbReference>
<dbReference type="AlphaFoldDB" id="A0A2U0U6Z7"/>
<dbReference type="EMBL" id="QENY01000012">
    <property type="protein sequence ID" value="PVX53425.1"/>
    <property type="molecule type" value="Genomic_DNA"/>
</dbReference>
<feature type="region of interest" description="Disordered" evidence="1">
    <location>
        <begin position="182"/>
        <end position="337"/>
    </location>
</feature>
<feature type="compositionally biased region" description="Basic and acidic residues" evidence="1">
    <location>
        <begin position="188"/>
        <end position="288"/>
    </location>
</feature>
<dbReference type="Proteomes" id="UP000245870">
    <property type="component" value="Unassembled WGS sequence"/>
</dbReference>